<evidence type="ECO:0000256" key="8">
    <source>
        <dbReference type="SAM" id="Phobius"/>
    </source>
</evidence>
<sequence>MPVELCEEVLKVVEAVSRNESSDEIGEIESVSKDNFMYWVVITVKERRAMDISLSDSKAAFKTLNRNLSFTVVLVIFATWLVIIKNLATMNLFMFVISVLGIFIIVAGDPIKTYINSVLFFLYDNPVDIGDACTVQGEEMVVEEKHLRSTVFLTSKNGRVSYPNHILSADKPVKIGGTQAVVTAEAGGDAGKS</sequence>
<keyword evidence="5" id="KW-0406">Ion transport</keyword>
<dbReference type="Pfam" id="PF00924">
    <property type="entry name" value="MS_channel_2nd"/>
    <property type="match status" value="1"/>
</dbReference>
<dbReference type="InterPro" id="IPR006685">
    <property type="entry name" value="MscS_channel_2nd"/>
</dbReference>
<keyword evidence="4 8" id="KW-1133">Transmembrane helix</keyword>
<keyword evidence="5" id="KW-0813">Transport</keyword>
<evidence type="ECO:0000256" key="7">
    <source>
        <dbReference type="ARBA" id="ARBA00023303"/>
    </source>
</evidence>
<dbReference type="InterPro" id="IPR010920">
    <property type="entry name" value="LSM_dom_sf"/>
</dbReference>
<evidence type="ECO:0000256" key="4">
    <source>
        <dbReference type="ARBA" id="ARBA00022989"/>
    </source>
</evidence>
<gene>
    <name evidence="10" type="ORF">C3L33_22484</name>
</gene>
<accession>A0A6A4KS70</accession>
<dbReference type="AlphaFoldDB" id="A0A6A4KS70"/>
<feature type="non-terminal residue" evidence="10">
    <location>
        <position position="1"/>
    </location>
</feature>
<dbReference type="PANTHER" id="PTHR31618:SF1">
    <property type="entry name" value="EF-HAND DOMAIN-CONTAINING PROTEIN"/>
    <property type="match status" value="1"/>
</dbReference>
<dbReference type="GO" id="GO:0005886">
    <property type="term" value="C:plasma membrane"/>
    <property type="evidence" value="ECO:0007669"/>
    <property type="project" value="TreeGrafter"/>
</dbReference>
<comment type="caution">
    <text evidence="10">The sequence shown here is derived from an EMBL/GenBank/DDBJ whole genome shotgun (WGS) entry which is preliminary data.</text>
</comment>
<evidence type="ECO:0000256" key="3">
    <source>
        <dbReference type="ARBA" id="ARBA00022692"/>
    </source>
</evidence>
<dbReference type="InterPro" id="IPR016688">
    <property type="entry name" value="MscS-like_plants/fungi"/>
</dbReference>
<feature type="transmembrane region" description="Helical" evidence="8">
    <location>
        <begin position="90"/>
        <end position="108"/>
    </location>
</feature>
<dbReference type="SUPFAM" id="SSF50182">
    <property type="entry name" value="Sm-like ribonucleoproteins"/>
    <property type="match status" value="1"/>
</dbReference>
<evidence type="ECO:0000256" key="6">
    <source>
        <dbReference type="ARBA" id="ARBA00023136"/>
    </source>
</evidence>
<dbReference type="OrthoDB" id="544685at2759"/>
<keyword evidence="6 8" id="KW-0472">Membrane</keyword>
<reference evidence="10" key="1">
    <citation type="journal article" date="2019" name="Genome Biol. Evol.">
        <title>The Rhododendron genome and chromosomal organization provide insight into shared whole-genome duplications across the heath family (Ericaceae).</title>
        <authorList>
            <person name="Soza V.L."/>
            <person name="Lindsley D."/>
            <person name="Waalkes A."/>
            <person name="Ramage E."/>
            <person name="Patwardhan R.P."/>
            <person name="Burton J.N."/>
            <person name="Adey A."/>
            <person name="Kumar A."/>
            <person name="Qiu R."/>
            <person name="Shendure J."/>
            <person name="Hall B."/>
        </authorList>
    </citation>
    <scope>NUCLEOTIDE SEQUENCE</scope>
    <source>
        <strain evidence="10">RSF 1966-606</strain>
    </source>
</reference>
<evidence type="ECO:0000256" key="1">
    <source>
        <dbReference type="ARBA" id="ARBA00004141"/>
    </source>
</evidence>
<dbReference type="Gene3D" id="2.30.30.60">
    <property type="match status" value="1"/>
</dbReference>
<evidence type="ECO:0000256" key="2">
    <source>
        <dbReference type="ARBA" id="ARBA00008017"/>
    </source>
</evidence>
<dbReference type="PANTHER" id="PTHR31618">
    <property type="entry name" value="MECHANOSENSITIVE ION CHANNEL PROTEIN 5"/>
    <property type="match status" value="1"/>
</dbReference>
<organism evidence="10">
    <name type="scientific">Rhododendron williamsianum</name>
    <dbReference type="NCBI Taxonomy" id="262921"/>
    <lineage>
        <taxon>Eukaryota</taxon>
        <taxon>Viridiplantae</taxon>
        <taxon>Streptophyta</taxon>
        <taxon>Embryophyta</taxon>
        <taxon>Tracheophyta</taxon>
        <taxon>Spermatophyta</taxon>
        <taxon>Magnoliopsida</taxon>
        <taxon>eudicotyledons</taxon>
        <taxon>Gunneridae</taxon>
        <taxon>Pentapetalae</taxon>
        <taxon>asterids</taxon>
        <taxon>Ericales</taxon>
        <taxon>Ericaceae</taxon>
        <taxon>Ericoideae</taxon>
        <taxon>Rhodoreae</taxon>
        <taxon>Rhododendron</taxon>
    </lineage>
</organism>
<protein>
    <recommendedName>
        <fullName evidence="9">Mechanosensitive ion channel MscS domain-containing protein</fullName>
    </recommendedName>
</protein>
<feature type="domain" description="Mechanosensitive ion channel MscS" evidence="9">
    <location>
        <begin position="118"/>
        <end position="168"/>
    </location>
</feature>
<keyword evidence="3 8" id="KW-0812">Transmembrane</keyword>
<evidence type="ECO:0000313" key="10">
    <source>
        <dbReference type="EMBL" id="KAE9445618.1"/>
    </source>
</evidence>
<dbReference type="GO" id="GO:0008381">
    <property type="term" value="F:mechanosensitive monoatomic ion channel activity"/>
    <property type="evidence" value="ECO:0007669"/>
    <property type="project" value="TreeGrafter"/>
</dbReference>
<dbReference type="EMBL" id="QEFC01004054">
    <property type="protein sequence ID" value="KAE9445618.1"/>
    <property type="molecule type" value="Genomic_DNA"/>
</dbReference>
<comment type="similarity">
    <text evidence="2">Belongs to the MscS (TC 1.A.23) family.</text>
</comment>
<comment type="subcellular location">
    <subcellularLocation>
        <location evidence="1">Membrane</location>
        <topology evidence="1">Multi-pass membrane protein</topology>
    </subcellularLocation>
</comment>
<dbReference type="InterPro" id="IPR023408">
    <property type="entry name" value="MscS_beta-dom_sf"/>
</dbReference>
<evidence type="ECO:0000259" key="9">
    <source>
        <dbReference type="Pfam" id="PF00924"/>
    </source>
</evidence>
<feature type="transmembrane region" description="Helical" evidence="8">
    <location>
        <begin position="67"/>
        <end position="84"/>
    </location>
</feature>
<name>A0A6A4KS70_9ERIC</name>
<proteinExistence type="inferred from homology"/>
<dbReference type="GO" id="GO:0006820">
    <property type="term" value="P:monoatomic anion transport"/>
    <property type="evidence" value="ECO:0007669"/>
    <property type="project" value="TreeGrafter"/>
</dbReference>
<keyword evidence="7" id="KW-0407">Ion channel</keyword>
<evidence type="ECO:0000256" key="5">
    <source>
        <dbReference type="ARBA" id="ARBA00023065"/>
    </source>
</evidence>